<comment type="caution">
    <text evidence="2">The sequence shown here is derived from an EMBL/GenBank/DDBJ whole genome shotgun (WGS) entry which is preliminary data.</text>
</comment>
<gene>
    <name evidence="2" type="ORF">G5C66_05745</name>
</gene>
<dbReference type="AlphaFoldDB" id="A0A6M1QY24"/>
<keyword evidence="3" id="KW-1185">Reference proteome</keyword>
<evidence type="ECO:0000256" key="1">
    <source>
        <dbReference type="SAM" id="MobiDB-lite"/>
    </source>
</evidence>
<evidence type="ECO:0000313" key="2">
    <source>
        <dbReference type="EMBL" id="NGN92242.1"/>
    </source>
</evidence>
<dbReference type="RefSeq" id="WP_165110009.1">
    <property type="nucleotide sequence ID" value="NZ_JAALAA010000004.1"/>
</dbReference>
<feature type="region of interest" description="Disordered" evidence="1">
    <location>
        <begin position="26"/>
        <end position="49"/>
    </location>
</feature>
<name>A0A6M1QY24_9ACTN</name>
<sequence>MNAALAHDLRRLSHDQDRWLADARERLSRRIHTTPAEPGTTETKESTDE</sequence>
<proteinExistence type="predicted"/>
<dbReference type="EMBL" id="JAALAA010000004">
    <property type="protein sequence ID" value="NGN92242.1"/>
    <property type="molecule type" value="Genomic_DNA"/>
</dbReference>
<accession>A0A6M1QY24</accession>
<organism evidence="2 3">
    <name type="scientific">Nocardioides turkmenicus</name>
    <dbReference type="NCBI Taxonomy" id="2711220"/>
    <lineage>
        <taxon>Bacteria</taxon>
        <taxon>Bacillati</taxon>
        <taxon>Actinomycetota</taxon>
        <taxon>Actinomycetes</taxon>
        <taxon>Propionibacteriales</taxon>
        <taxon>Nocardioidaceae</taxon>
        <taxon>Nocardioides</taxon>
    </lineage>
</organism>
<evidence type="ECO:0000313" key="3">
    <source>
        <dbReference type="Proteomes" id="UP000483261"/>
    </source>
</evidence>
<protein>
    <submittedName>
        <fullName evidence="2">Uncharacterized protein</fullName>
    </submittedName>
</protein>
<reference evidence="2 3" key="1">
    <citation type="submission" date="2020-02" db="EMBL/GenBank/DDBJ databases">
        <title>Whole-genome analyses of novel actinobacteria.</title>
        <authorList>
            <person name="Sahin N."/>
        </authorList>
    </citation>
    <scope>NUCLEOTIDE SEQUENCE [LARGE SCALE GENOMIC DNA]</scope>
    <source>
        <strain evidence="2 3">KC13</strain>
    </source>
</reference>
<dbReference type="Proteomes" id="UP000483261">
    <property type="component" value="Unassembled WGS sequence"/>
</dbReference>